<dbReference type="InterPro" id="IPR011527">
    <property type="entry name" value="ABC1_TM_dom"/>
</dbReference>
<evidence type="ECO:0000256" key="7">
    <source>
        <dbReference type="SAM" id="Phobius"/>
    </source>
</evidence>
<keyword evidence="2 7" id="KW-0812">Transmembrane</keyword>
<reference evidence="10" key="1">
    <citation type="submission" date="2023-07" db="EMBL/GenBank/DDBJ databases">
        <title>Fictibacillus sp. isolated from freshwater pond.</title>
        <authorList>
            <person name="Kirdat K."/>
            <person name="Bhat A."/>
            <person name="Mourya A."/>
            <person name="Yadav A."/>
        </authorList>
    </citation>
    <scope>NUCLEOTIDE SEQUENCE</scope>
    <source>
        <strain evidence="10">NE201</strain>
    </source>
</reference>
<dbReference type="EMBL" id="JAUHTR010000013">
    <property type="protein sequence ID" value="MDN4526669.1"/>
    <property type="molecule type" value="Genomic_DNA"/>
</dbReference>
<dbReference type="PROSITE" id="PS50893">
    <property type="entry name" value="ABC_TRANSPORTER_2"/>
    <property type="match status" value="1"/>
</dbReference>
<dbReference type="SUPFAM" id="SSF52540">
    <property type="entry name" value="P-loop containing nucleoside triphosphate hydrolases"/>
    <property type="match status" value="1"/>
</dbReference>
<feature type="domain" description="ABC transmembrane type-1" evidence="9">
    <location>
        <begin position="19"/>
        <end position="301"/>
    </location>
</feature>
<keyword evidence="4 10" id="KW-0067">ATP-binding</keyword>
<dbReference type="CDD" id="cd18542">
    <property type="entry name" value="ABC_6TM_YknU_like"/>
    <property type="match status" value="1"/>
</dbReference>
<evidence type="ECO:0000313" key="10">
    <source>
        <dbReference type="EMBL" id="MDN4526669.1"/>
    </source>
</evidence>
<dbReference type="Gene3D" id="3.40.50.300">
    <property type="entry name" value="P-loop containing nucleotide triphosphate hydrolases"/>
    <property type="match status" value="1"/>
</dbReference>
<dbReference type="InterPro" id="IPR017871">
    <property type="entry name" value="ABC_transporter-like_CS"/>
</dbReference>
<evidence type="ECO:0000259" key="8">
    <source>
        <dbReference type="PROSITE" id="PS50893"/>
    </source>
</evidence>
<proteinExistence type="predicted"/>
<evidence type="ECO:0000256" key="2">
    <source>
        <dbReference type="ARBA" id="ARBA00022692"/>
    </source>
</evidence>
<evidence type="ECO:0000256" key="1">
    <source>
        <dbReference type="ARBA" id="ARBA00004651"/>
    </source>
</evidence>
<evidence type="ECO:0000256" key="3">
    <source>
        <dbReference type="ARBA" id="ARBA00022741"/>
    </source>
</evidence>
<dbReference type="RefSeq" id="WP_301167690.1">
    <property type="nucleotide sequence ID" value="NZ_JAUHTR010000013.1"/>
</dbReference>
<dbReference type="InterPro" id="IPR039421">
    <property type="entry name" value="Type_1_exporter"/>
</dbReference>
<sequence>MHSLRWIWGNMRPYRKRLALGLLLVLAVAGMNLINPYVAGKIVDRVIYGHQNGLLWQLLVIMIGSTLIRTGVRYGYQMLFENLSQNVIFSMREKLYDHLNQLEPGFYDRTKTGDIMARMTSDLEAVRHFTAWTIYMVVENLSILLFALCFMFYIHPPLAMAMLAVTPIIGFFAYRLTKDVRPTFSAIRNQFARLNSVVQENISGNRVVKAFAKEEYEIEKFSAENKAFKEKNLMSSRVWGKYLPILDSLAGVLTVIMTFAGGIMVIRGSLSIGELVTFNSLIWALNNPMRLAGWLINDIQRFIASAEKVEELLVTEPQIKSIIDEREVQTSTTILEFDHVDFSYEDGPVLCDITFEAHAGQTIGIIGPTGAGKSTLVNLLGRFYEVDDGEIRVDGINIKDWNIHQLREKMAMVMQDIFLFSDTIEGNIAYGNPDAPMEAVYAAAKQAEASRFIESLPDGYDTVVGERGVGLSGGQKQRIALARALLRDPSLLILDDTTSSVDMETEFKIQETLRSILKDKTCFIIAHRISSVKDADLILVMHEGCIIERGKHADLMERKGYYWHVYNNQLGNFERTPLGEEVI</sequence>
<dbReference type="PROSITE" id="PS00211">
    <property type="entry name" value="ABC_TRANSPORTER_1"/>
    <property type="match status" value="1"/>
</dbReference>
<dbReference type="Pfam" id="PF00664">
    <property type="entry name" value="ABC_membrane"/>
    <property type="match status" value="1"/>
</dbReference>
<feature type="domain" description="ABC transporter" evidence="8">
    <location>
        <begin position="335"/>
        <end position="568"/>
    </location>
</feature>
<keyword evidence="3" id="KW-0547">Nucleotide-binding</keyword>
<dbReference type="Proteomes" id="UP001172721">
    <property type="component" value="Unassembled WGS sequence"/>
</dbReference>
<name>A0ABT8I119_9BACL</name>
<evidence type="ECO:0000256" key="6">
    <source>
        <dbReference type="ARBA" id="ARBA00023136"/>
    </source>
</evidence>
<keyword evidence="11" id="KW-1185">Reference proteome</keyword>
<dbReference type="SUPFAM" id="SSF90123">
    <property type="entry name" value="ABC transporter transmembrane region"/>
    <property type="match status" value="1"/>
</dbReference>
<dbReference type="InterPro" id="IPR036640">
    <property type="entry name" value="ABC1_TM_sf"/>
</dbReference>
<feature type="transmembrane region" description="Helical" evidence="7">
    <location>
        <begin position="242"/>
        <end position="266"/>
    </location>
</feature>
<dbReference type="Pfam" id="PF00005">
    <property type="entry name" value="ABC_tran"/>
    <property type="match status" value="1"/>
</dbReference>
<evidence type="ECO:0000259" key="9">
    <source>
        <dbReference type="PROSITE" id="PS50929"/>
    </source>
</evidence>
<dbReference type="PROSITE" id="PS50929">
    <property type="entry name" value="ABC_TM1F"/>
    <property type="match status" value="1"/>
</dbReference>
<dbReference type="InterPro" id="IPR003593">
    <property type="entry name" value="AAA+_ATPase"/>
</dbReference>
<dbReference type="PANTHER" id="PTHR43394:SF1">
    <property type="entry name" value="ATP-BINDING CASSETTE SUB-FAMILY B MEMBER 10, MITOCHONDRIAL"/>
    <property type="match status" value="1"/>
</dbReference>
<dbReference type="InterPro" id="IPR027417">
    <property type="entry name" value="P-loop_NTPase"/>
</dbReference>
<evidence type="ECO:0000256" key="5">
    <source>
        <dbReference type="ARBA" id="ARBA00022989"/>
    </source>
</evidence>
<dbReference type="Gene3D" id="1.20.1560.10">
    <property type="entry name" value="ABC transporter type 1, transmembrane domain"/>
    <property type="match status" value="1"/>
</dbReference>
<dbReference type="PANTHER" id="PTHR43394">
    <property type="entry name" value="ATP-DEPENDENT PERMEASE MDL1, MITOCHONDRIAL"/>
    <property type="match status" value="1"/>
</dbReference>
<dbReference type="InterPro" id="IPR003439">
    <property type="entry name" value="ABC_transporter-like_ATP-bd"/>
</dbReference>
<dbReference type="SMART" id="SM00382">
    <property type="entry name" value="AAA"/>
    <property type="match status" value="1"/>
</dbReference>
<accession>A0ABT8I119</accession>
<feature type="transmembrane region" description="Helical" evidence="7">
    <location>
        <begin position="56"/>
        <end position="76"/>
    </location>
</feature>
<gene>
    <name evidence="10" type="ORF">QYB97_19465</name>
</gene>
<keyword evidence="6 7" id="KW-0472">Membrane</keyword>
<keyword evidence="5 7" id="KW-1133">Transmembrane helix</keyword>
<evidence type="ECO:0000256" key="4">
    <source>
        <dbReference type="ARBA" id="ARBA00022840"/>
    </source>
</evidence>
<feature type="transmembrane region" description="Helical" evidence="7">
    <location>
        <begin position="159"/>
        <end position="177"/>
    </location>
</feature>
<organism evidence="10 11">
    <name type="scientific">Fictibacillus fluitans</name>
    <dbReference type="NCBI Taxonomy" id="3058422"/>
    <lineage>
        <taxon>Bacteria</taxon>
        <taxon>Bacillati</taxon>
        <taxon>Bacillota</taxon>
        <taxon>Bacilli</taxon>
        <taxon>Bacillales</taxon>
        <taxon>Fictibacillaceae</taxon>
        <taxon>Fictibacillus</taxon>
    </lineage>
</organism>
<feature type="transmembrane region" description="Helical" evidence="7">
    <location>
        <begin position="129"/>
        <end position="153"/>
    </location>
</feature>
<evidence type="ECO:0000313" key="11">
    <source>
        <dbReference type="Proteomes" id="UP001172721"/>
    </source>
</evidence>
<dbReference type="GO" id="GO:0005524">
    <property type="term" value="F:ATP binding"/>
    <property type="evidence" value="ECO:0007669"/>
    <property type="project" value="UniProtKB-KW"/>
</dbReference>
<protein>
    <submittedName>
        <fullName evidence="10">ABC transporter ATP-binding protein</fullName>
    </submittedName>
</protein>
<comment type="subcellular location">
    <subcellularLocation>
        <location evidence="1">Cell membrane</location>
        <topology evidence="1">Multi-pass membrane protein</topology>
    </subcellularLocation>
</comment>
<comment type="caution">
    <text evidence="10">The sequence shown here is derived from an EMBL/GenBank/DDBJ whole genome shotgun (WGS) entry which is preliminary data.</text>
</comment>